<evidence type="ECO:0000313" key="2">
    <source>
        <dbReference type="Proteomes" id="UP000287651"/>
    </source>
</evidence>
<proteinExistence type="predicted"/>
<reference evidence="1 2" key="1">
    <citation type="journal article" date="2014" name="Agronomy (Basel)">
        <title>A Draft Genome Sequence for Ensete ventricosum, the Drought-Tolerant Tree Against Hunger.</title>
        <authorList>
            <person name="Harrison J."/>
            <person name="Moore K.A."/>
            <person name="Paszkiewicz K."/>
            <person name="Jones T."/>
            <person name="Grant M."/>
            <person name="Ambacheew D."/>
            <person name="Muzemil S."/>
            <person name="Studholme D.J."/>
        </authorList>
    </citation>
    <scope>NUCLEOTIDE SEQUENCE [LARGE SCALE GENOMIC DNA]</scope>
</reference>
<dbReference type="EMBL" id="AMZH03015286">
    <property type="protein sequence ID" value="RRT46300.1"/>
    <property type="molecule type" value="Genomic_DNA"/>
</dbReference>
<sequence length="132" mass="14160">MHLGKAPSCSDRVGGYRCGLAQRSRRDEVPDMTPLTVKLVSRLFFREEFLYVLAYSKKPPFLELLGGGFILAMREVGRTLSHTSEVTSGVAASYGESVGAKAWSESVALLVALMARGGSSASMASGRFHLGC</sequence>
<protein>
    <submittedName>
        <fullName evidence="1">Uncharacterized protein</fullName>
    </submittedName>
</protein>
<gene>
    <name evidence="1" type="ORF">B296_00039155</name>
</gene>
<name>A0A426Y3U0_ENSVE</name>
<dbReference type="AlphaFoldDB" id="A0A426Y3U0"/>
<evidence type="ECO:0000313" key="1">
    <source>
        <dbReference type="EMBL" id="RRT46300.1"/>
    </source>
</evidence>
<comment type="caution">
    <text evidence="1">The sequence shown here is derived from an EMBL/GenBank/DDBJ whole genome shotgun (WGS) entry which is preliminary data.</text>
</comment>
<dbReference type="Proteomes" id="UP000287651">
    <property type="component" value="Unassembled WGS sequence"/>
</dbReference>
<organism evidence="1 2">
    <name type="scientific">Ensete ventricosum</name>
    <name type="common">Abyssinian banana</name>
    <name type="synonym">Musa ensete</name>
    <dbReference type="NCBI Taxonomy" id="4639"/>
    <lineage>
        <taxon>Eukaryota</taxon>
        <taxon>Viridiplantae</taxon>
        <taxon>Streptophyta</taxon>
        <taxon>Embryophyta</taxon>
        <taxon>Tracheophyta</taxon>
        <taxon>Spermatophyta</taxon>
        <taxon>Magnoliopsida</taxon>
        <taxon>Liliopsida</taxon>
        <taxon>Zingiberales</taxon>
        <taxon>Musaceae</taxon>
        <taxon>Ensete</taxon>
    </lineage>
</organism>
<accession>A0A426Y3U0</accession>